<comment type="caution">
    <text evidence="1">The sequence shown here is derived from an EMBL/GenBank/DDBJ whole genome shotgun (WGS) entry which is preliminary data.</text>
</comment>
<keyword evidence="2" id="KW-1185">Reference proteome</keyword>
<accession>A0AAV8XBE4</accession>
<sequence length="203" mass="23415">MSKKQLDDGTMAEESSDVEETVLPLTYIIIQITSDVHENTLNWLIDKVRGRRRDGCGELVVMKQPFNPDDGYVLHLSASKIKFLEVAEEMELIKEDRNGQMREVTVAQLEEFLPSDMHVDDLLTMAERQNIVRHVLENIRALAEDDHIPGYPTFTLYEGQSIFQVCEQYGIVTKMFPLHDEEALKKLGRSWYMSPFKKQPLGK</sequence>
<name>A0AAV8XBE4_9CUCU</name>
<gene>
    <name evidence="1" type="ORF">NQ314_012667</name>
</gene>
<dbReference type="Proteomes" id="UP001162156">
    <property type="component" value="Unassembled WGS sequence"/>
</dbReference>
<dbReference type="EMBL" id="JANEYF010003523">
    <property type="protein sequence ID" value="KAJ8935741.1"/>
    <property type="molecule type" value="Genomic_DNA"/>
</dbReference>
<organism evidence="1 2">
    <name type="scientific">Rhamnusium bicolor</name>
    <dbReference type="NCBI Taxonomy" id="1586634"/>
    <lineage>
        <taxon>Eukaryota</taxon>
        <taxon>Metazoa</taxon>
        <taxon>Ecdysozoa</taxon>
        <taxon>Arthropoda</taxon>
        <taxon>Hexapoda</taxon>
        <taxon>Insecta</taxon>
        <taxon>Pterygota</taxon>
        <taxon>Neoptera</taxon>
        <taxon>Endopterygota</taxon>
        <taxon>Coleoptera</taxon>
        <taxon>Polyphaga</taxon>
        <taxon>Cucujiformia</taxon>
        <taxon>Chrysomeloidea</taxon>
        <taxon>Cerambycidae</taxon>
        <taxon>Lepturinae</taxon>
        <taxon>Rhagiini</taxon>
        <taxon>Rhamnusium</taxon>
    </lineage>
</organism>
<evidence type="ECO:0000313" key="1">
    <source>
        <dbReference type="EMBL" id="KAJ8935741.1"/>
    </source>
</evidence>
<proteinExistence type="predicted"/>
<dbReference type="AlphaFoldDB" id="A0AAV8XBE4"/>
<reference evidence="1" key="1">
    <citation type="journal article" date="2023" name="Insect Mol. Biol.">
        <title>Genome sequencing provides insights into the evolution of gene families encoding plant cell wall-degrading enzymes in longhorned beetles.</title>
        <authorList>
            <person name="Shin N.R."/>
            <person name="Okamura Y."/>
            <person name="Kirsch R."/>
            <person name="Pauchet Y."/>
        </authorList>
    </citation>
    <scope>NUCLEOTIDE SEQUENCE</scope>
    <source>
        <strain evidence="1">RBIC_L_NR</strain>
    </source>
</reference>
<protein>
    <submittedName>
        <fullName evidence="1">Uncharacterized protein</fullName>
    </submittedName>
</protein>
<evidence type="ECO:0000313" key="2">
    <source>
        <dbReference type="Proteomes" id="UP001162156"/>
    </source>
</evidence>